<name>A0A382KXR0_9ZZZZ</name>
<keyword evidence="1" id="KW-0436">Ligase</keyword>
<dbReference type="GO" id="GO:0004812">
    <property type="term" value="F:aminoacyl-tRNA ligase activity"/>
    <property type="evidence" value="ECO:0007669"/>
    <property type="project" value="UniProtKB-KW"/>
</dbReference>
<dbReference type="EMBL" id="UINC01083655">
    <property type="protein sequence ID" value="SVC29564.1"/>
    <property type="molecule type" value="Genomic_DNA"/>
</dbReference>
<evidence type="ECO:0000256" key="3">
    <source>
        <dbReference type="ARBA" id="ARBA00022840"/>
    </source>
</evidence>
<gene>
    <name evidence="6" type="ORF">METZ01_LOCUS282418</name>
</gene>
<sequence>MEGKRNETQDYSFSFFFCTSGYRSAFKDEFPNKMNAIETLLTNAEVIIGQEELEKRISAGQRLKVKFGVDPTRPDLTLGHMVVFEKLRQFQEMGHE</sequence>
<keyword evidence="2" id="KW-0547">Nucleotide-binding</keyword>
<reference evidence="6" key="1">
    <citation type="submission" date="2018-05" db="EMBL/GenBank/DDBJ databases">
        <authorList>
            <person name="Lanie J.A."/>
            <person name="Ng W.-L."/>
            <person name="Kazmierczak K.M."/>
            <person name="Andrzejewski T.M."/>
            <person name="Davidsen T.M."/>
            <person name="Wayne K.J."/>
            <person name="Tettelin H."/>
            <person name="Glass J.I."/>
            <person name="Rusch D."/>
            <person name="Podicherti R."/>
            <person name="Tsui H.-C.T."/>
            <person name="Winkler M.E."/>
        </authorList>
    </citation>
    <scope>NUCLEOTIDE SEQUENCE</scope>
</reference>
<feature type="non-terminal residue" evidence="6">
    <location>
        <position position="96"/>
    </location>
</feature>
<keyword evidence="4" id="KW-0648">Protein biosynthesis</keyword>
<evidence type="ECO:0000256" key="2">
    <source>
        <dbReference type="ARBA" id="ARBA00022741"/>
    </source>
</evidence>
<proteinExistence type="predicted"/>
<dbReference type="InterPro" id="IPR014729">
    <property type="entry name" value="Rossmann-like_a/b/a_fold"/>
</dbReference>
<dbReference type="GO" id="GO:0006418">
    <property type="term" value="P:tRNA aminoacylation for protein translation"/>
    <property type="evidence" value="ECO:0007669"/>
    <property type="project" value="InterPro"/>
</dbReference>
<dbReference type="AlphaFoldDB" id="A0A382KXR0"/>
<evidence type="ECO:0000256" key="4">
    <source>
        <dbReference type="ARBA" id="ARBA00022917"/>
    </source>
</evidence>
<dbReference type="InterPro" id="IPR002305">
    <property type="entry name" value="aa-tRNA-synth_Ic"/>
</dbReference>
<dbReference type="GO" id="GO:0005524">
    <property type="term" value="F:ATP binding"/>
    <property type="evidence" value="ECO:0007669"/>
    <property type="project" value="UniProtKB-KW"/>
</dbReference>
<evidence type="ECO:0008006" key="7">
    <source>
        <dbReference type="Google" id="ProtNLM"/>
    </source>
</evidence>
<dbReference type="SUPFAM" id="SSF52374">
    <property type="entry name" value="Nucleotidylyl transferase"/>
    <property type="match status" value="1"/>
</dbReference>
<evidence type="ECO:0000313" key="6">
    <source>
        <dbReference type="EMBL" id="SVC29564.1"/>
    </source>
</evidence>
<evidence type="ECO:0000256" key="5">
    <source>
        <dbReference type="ARBA" id="ARBA00023146"/>
    </source>
</evidence>
<organism evidence="6">
    <name type="scientific">marine metagenome</name>
    <dbReference type="NCBI Taxonomy" id="408172"/>
    <lineage>
        <taxon>unclassified sequences</taxon>
        <taxon>metagenomes</taxon>
        <taxon>ecological metagenomes</taxon>
    </lineage>
</organism>
<protein>
    <recommendedName>
        <fullName evidence="7">Tyrosine--tRNA ligase</fullName>
    </recommendedName>
</protein>
<keyword evidence="3" id="KW-0067">ATP-binding</keyword>
<dbReference type="Pfam" id="PF00579">
    <property type="entry name" value="tRNA-synt_1b"/>
    <property type="match status" value="1"/>
</dbReference>
<keyword evidence="5" id="KW-0030">Aminoacyl-tRNA synthetase</keyword>
<dbReference type="Gene3D" id="3.40.50.620">
    <property type="entry name" value="HUPs"/>
    <property type="match status" value="1"/>
</dbReference>
<evidence type="ECO:0000256" key="1">
    <source>
        <dbReference type="ARBA" id="ARBA00022598"/>
    </source>
</evidence>
<accession>A0A382KXR0</accession>